<gene>
    <name evidence="1" type="ORF">NGRA_1586</name>
</gene>
<reference evidence="1 2" key="1">
    <citation type="journal article" date="2020" name="Genome Biol. Evol.">
        <title>Comparative genomics of strictly vertically transmitted, feminizing microsporidia endosymbionts of amphipod crustaceans.</title>
        <authorList>
            <person name="Cormier A."/>
            <person name="Chebbi M.A."/>
            <person name="Giraud I."/>
            <person name="Wattier R."/>
            <person name="Teixeira M."/>
            <person name="Gilbert C."/>
            <person name="Rigaud T."/>
            <person name="Cordaux R."/>
        </authorList>
    </citation>
    <scope>NUCLEOTIDE SEQUENCE [LARGE SCALE GENOMIC DNA]</scope>
    <source>
        <strain evidence="1 2">Ou3-Ou53</strain>
    </source>
</reference>
<organism evidence="1 2">
    <name type="scientific">Nosema granulosis</name>
    <dbReference type="NCBI Taxonomy" id="83296"/>
    <lineage>
        <taxon>Eukaryota</taxon>
        <taxon>Fungi</taxon>
        <taxon>Fungi incertae sedis</taxon>
        <taxon>Microsporidia</taxon>
        <taxon>Nosematidae</taxon>
        <taxon>Nosema</taxon>
    </lineage>
</organism>
<evidence type="ECO:0000313" key="1">
    <source>
        <dbReference type="EMBL" id="KAF9763012.1"/>
    </source>
</evidence>
<name>A0A9P6KZF7_9MICR</name>
<sequence>FKQYKVFLDFITERTIFNIQKKEDLIFKKILIYIIFITVHEIRNLIRENEEIIDKYGDYCVTDVNGQLNFLKSILQGFYSYDFYIKEVVENPGYLISLKNFYKHLLRFKFEDRHRFQNIRNILLRVNKRIPFLDLLNQISISTVDGRLIIPLNFIEGIIKSFLDTFYPAY</sequence>
<accession>A0A9P6KZF7</accession>
<protein>
    <submittedName>
        <fullName evidence="1">Uncharacterized protein</fullName>
    </submittedName>
</protein>
<evidence type="ECO:0000313" key="2">
    <source>
        <dbReference type="Proteomes" id="UP000740883"/>
    </source>
</evidence>
<keyword evidence="2" id="KW-1185">Reference proteome</keyword>
<dbReference type="Proteomes" id="UP000740883">
    <property type="component" value="Unassembled WGS sequence"/>
</dbReference>
<comment type="caution">
    <text evidence="1">The sequence shown here is derived from an EMBL/GenBank/DDBJ whole genome shotgun (WGS) entry which is preliminary data.</text>
</comment>
<proteinExistence type="predicted"/>
<dbReference type="AlphaFoldDB" id="A0A9P6KZF7"/>
<feature type="non-terminal residue" evidence="1">
    <location>
        <position position="1"/>
    </location>
</feature>
<dbReference type="EMBL" id="SBJO01000111">
    <property type="protein sequence ID" value="KAF9763012.1"/>
    <property type="molecule type" value="Genomic_DNA"/>
</dbReference>